<evidence type="ECO:0000313" key="3">
    <source>
        <dbReference type="Proteomes" id="UP000542342"/>
    </source>
</evidence>
<evidence type="ECO:0000259" key="1">
    <source>
        <dbReference type="Pfam" id="PF23544"/>
    </source>
</evidence>
<proteinExistence type="predicted"/>
<dbReference type="PANTHER" id="PTHR47708:SF2">
    <property type="entry name" value="SI:CH73-132F6.5"/>
    <property type="match status" value="1"/>
</dbReference>
<dbReference type="RefSeq" id="WP_194539199.1">
    <property type="nucleotide sequence ID" value="NZ_JACEFB010000013.1"/>
</dbReference>
<dbReference type="AlphaFoldDB" id="A0A7V8VG79"/>
<dbReference type="EMBL" id="JACEFB010000013">
    <property type="protein sequence ID" value="MBA2227335.1"/>
    <property type="molecule type" value="Genomic_DNA"/>
</dbReference>
<reference evidence="2 3" key="1">
    <citation type="submission" date="2020-07" db="EMBL/GenBank/DDBJ databases">
        <title>Thermogemmata thermophila gen. nov., sp. nov., a novel moderate thermophilic planctomycete from a Kamchatka hot spring.</title>
        <authorList>
            <person name="Elcheninov A.G."/>
            <person name="Podosokorskaya O.A."/>
            <person name="Kovaleva O.L."/>
            <person name="Novikov A."/>
            <person name="Bonch-Osmolovskaya E.A."/>
            <person name="Toshchakov S.V."/>
            <person name="Kublanov I.V."/>
        </authorList>
    </citation>
    <scope>NUCLEOTIDE SEQUENCE [LARGE SCALE GENOMIC DNA]</scope>
    <source>
        <strain evidence="2 3">2918</strain>
    </source>
</reference>
<dbReference type="Pfam" id="PF23544">
    <property type="entry name" value="AtuA_ferredoxin"/>
    <property type="match status" value="1"/>
</dbReference>
<dbReference type="Proteomes" id="UP000542342">
    <property type="component" value="Unassembled WGS sequence"/>
</dbReference>
<feature type="domain" description="AtuA-like ferredoxin-fold" evidence="1">
    <location>
        <begin position="18"/>
        <end position="116"/>
    </location>
</feature>
<comment type="caution">
    <text evidence="2">The sequence shown here is derived from an EMBL/GenBank/DDBJ whole genome shotgun (WGS) entry which is preliminary data.</text>
</comment>
<dbReference type="PANTHER" id="PTHR47708">
    <property type="match status" value="1"/>
</dbReference>
<accession>A0A7V8VG79</accession>
<keyword evidence="3" id="KW-1185">Reference proteome</keyword>
<evidence type="ECO:0000313" key="2">
    <source>
        <dbReference type="EMBL" id="MBA2227335.1"/>
    </source>
</evidence>
<gene>
    <name evidence="2" type="ORF">H0921_14335</name>
</gene>
<protein>
    <recommendedName>
        <fullName evidence="1">AtuA-like ferredoxin-fold domain-containing protein</fullName>
    </recommendedName>
</protein>
<organism evidence="2 3">
    <name type="scientific">Thermogemmata fonticola</name>
    <dbReference type="NCBI Taxonomy" id="2755323"/>
    <lineage>
        <taxon>Bacteria</taxon>
        <taxon>Pseudomonadati</taxon>
        <taxon>Planctomycetota</taxon>
        <taxon>Planctomycetia</taxon>
        <taxon>Gemmatales</taxon>
        <taxon>Gemmataceae</taxon>
        <taxon>Thermogemmata</taxon>
    </lineage>
</organism>
<sequence>MTAPVTPADRPQVPRHSIHLADLAHARSGDKGNHANIAVLAYTEEGYAFLREFLTAERVAQFFASLQPSKVERYEAPNVRGLNFVLYDVLDGGASRSLRSDSQGKALAVALLQMPLTLPSHVDLERCRRQNRANS</sequence>
<name>A0A7V8VG79_9BACT</name>
<dbReference type="InterPro" id="IPR056362">
    <property type="entry name" value="AtuA-like_ferredoxin_dom"/>
</dbReference>